<evidence type="ECO:0000313" key="3">
    <source>
        <dbReference type="Proteomes" id="UP000199473"/>
    </source>
</evidence>
<name>A0A1I4DFD0_9PROT</name>
<evidence type="ECO:0000313" key="2">
    <source>
        <dbReference type="EMBL" id="SFK90836.1"/>
    </source>
</evidence>
<dbReference type="AlphaFoldDB" id="A0A1I4DFD0"/>
<feature type="compositionally biased region" description="Basic and acidic residues" evidence="1">
    <location>
        <begin position="162"/>
        <end position="171"/>
    </location>
</feature>
<reference evidence="2 3" key="1">
    <citation type="submission" date="2016-10" db="EMBL/GenBank/DDBJ databases">
        <authorList>
            <person name="de Groot N.N."/>
        </authorList>
    </citation>
    <scope>NUCLEOTIDE SEQUENCE [LARGE SCALE GENOMIC DNA]</scope>
    <source>
        <strain evidence="2 3">DSM 19981</strain>
    </source>
</reference>
<accession>A0A1I4DFD0</accession>
<proteinExistence type="predicted"/>
<dbReference type="EMBL" id="FOSQ01000010">
    <property type="protein sequence ID" value="SFK90836.1"/>
    <property type="molecule type" value="Genomic_DNA"/>
</dbReference>
<dbReference type="Proteomes" id="UP000199473">
    <property type="component" value="Unassembled WGS sequence"/>
</dbReference>
<dbReference type="RefSeq" id="WP_092961994.1">
    <property type="nucleotide sequence ID" value="NZ_FOSQ01000010.1"/>
</dbReference>
<dbReference type="OrthoDB" id="7271084at2"/>
<protein>
    <recommendedName>
        <fullName evidence="4">Molybdopterin-guanine dinucleotide biosynthesis protein A</fullName>
    </recommendedName>
</protein>
<keyword evidence="3" id="KW-1185">Reference proteome</keyword>
<evidence type="ECO:0008006" key="4">
    <source>
        <dbReference type="Google" id="ProtNLM"/>
    </source>
</evidence>
<evidence type="ECO:0000256" key="1">
    <source>
        <dbReference type="SAM" id="MobiDB-lite"/>
    </source>
</evidence>
<dbReference type="Pfam" id="PF11749">
    <property type="entry name" value="DUF3305"/>
    <property type="match status" value="1"/>
</dbReference>
<sequence length="171" mass="19026">MSVPRHPDSVAVQVAVIAERRPGVTKWVDHVWQAVEVLEDAPPVPAWTKLREEAGRALFFAGTAEVVMHPTDTDNYKHNLESAQPLVWVLLRPTEAEPGMALQSVMVDPGEAHLHADVGQDLMEALPMPPGLHAIATEFVARHHKERGFYKRKRDQANPEALARRMPEEGA</sequence>
<gene>
    <name evidence="2" type="ORF">SAMN02745775_110102</name>
</gene>
<organism evidence="2 3">
    <name type="scientific">Falsiroseomonas stagni DSM 19981</name>
    <dbReference type="NCBI Taxonomy" id="1123062"/>
    <lineage>
        <taxon>Bacteria</taxon>
        <taxon>Pseudomonadati</taxon>
        <taxon>Pseudomonadota</taxon>
        <taxon>Alphaproteobacteria</taxon>
        <taxon>Acetobacterales</taxon>
        <taxon>Roseomonadaceae</taxon>
        <taxon>Falsiroseomonas</taxon>
    </lineage>
</organism>
<dbReference type="InterPro" id="IPR021736">
    <property type="entry name" value="DUF3305"/>
</dbReference>
<feature type="region of interest" description="Disordered" evidence="1">
    <location>
        <begin position="150"/>
        <end position="171"/>
    </location>
</feature>
<dbReference type="STRING" id="1123062.SAMN02745775_110102"/>